<evidence type="ECO:0000313" key="3">
    <source>
        <dbReference type="Proteomes" id="UP000203169"/>
    </source>
</evidence>
<dbReference type="Pfam" id="PF05133">
    <property type="entry name" value="SPP1_portal"/>
    <property type="match status" value="1"/>
</dbReference>
<dbReference type="Proteomes" id="UP000203169">
    <property type="component" value="Segment"/>
</dbReference>
<evidence type="ECO:0000256" key="1">
    <source>
        <dbReference type="SAM" id="MobiDB-lite"/>
    </source>
</evidence>
<organism evidence="2 3">
    <name type="scientific">Gordonia phage Cozz</name>
    <dbReference type="NCBI Taxonomy" id="1838066"/>
    <lineage>
        <taxon>Viruses</taxon>
        <taxon>Duplodnaviria</taxon>
        <taxon>Heunggongvirae</taxon>
        <taxon>Uroviricota</taxon>
        <taxon>Caudoviricetes</taxon>
        <taxon>Emalynvirus</taxon>
        <taxon>Emalynvirus cozz</taxon>
    </lineage>
</organism>
<dbReference type="OrthoDB" id="3592at10239"/>
<sequence>MSSTYGKLMHELNTYRNSNELTDRYYEGTRSTRPGFSIPPTIRRDVMNLVIGWPATTVDVLHERIDWRGWDTDAKYMKILQQVYDDNDLGYESELGHLDALLYGLCFGVIGSGDTKAGEPKILATVESAKDMTGIWNRRKRRLDIAASKGYVNGEWLQGTLYEENQTTFYERATETSRWKVTGTDKHNLGRVPVVRLINRGRAGRREGKSEITKAVRAYTNMAVRTLMGMETNREFFSAPQRYALGARDDAFTDAAGNPIPGWQALMGHFWNLERDEEWVEDHPESKSEGIPQVGQFPTNPPGPYMQQLEGLSKMFAAEVGIPPNYLGFTTENPPSGDGIRALEARLIKRAERRISGWNPGWVELGQLAVYMETKEIPSKGDMITVWRDPGTPTAGADADRVVKLTAAGIMPKDSDVTREMVGLTPSQAKRVKRDLAKEQMMAILRGGDNGNGGTQSDDSGEPAKSDSDGGTASTKQGVAEPAAS</sequence>
<dbReference type="InterPro" id="IPR021145">
    <property type="entry name" value="Portal_protein_SPP1_Gp6-like"/>
</dbReference>
<proteinExistence type="predicted"/>
<dbReference type="KEGG" id="vg:28802781"/>
<gene>
    <name evidence="2" type="primary">5</name>
    <name evidence="2" type="ORF">PBI_COZZ_5</name>
</gene>
<name>A0A160DDC4_9CAUD</name>
<protein>
    <submittedName>
        <fullName evidence="2">Portal protein</fullName>
    </submittedName>
</protein>
<dbReference type="EMBL" id="KU998239">
    <property type="protein sequence ID" value="ANA85711.1"/>
    <property type="molecule type" value="Genomic_DNA"/>
</dbReference>
<keyword evidence="3" id="KW-1185">Reference proteome</keyword>
<dbReference type="GeneID" id="28802781"/>
<feature type="region of interest" description="Disordered" evidence="1">
    <location>
        <begin position="438"/>
        <end position="485"/>
    </location>
</feature>
<evidence type="ECO:0000313" key="2">
    <source>
        <dbReference type="EMBL" id="ANA85711.1"/>
    </source>
</evidence>
<dbReference type="RefSeq" id="YP_009276464.1">
    <property type="nucleotide sequence ID" value="NC_030941.1"/>
</dbReference>
<reference evidence="2 3" key="1">
    <citation type="submission" date="2016-03" db="EMBL/GenBank/DDBJ databases">
        <authorList>
            <person name="Montgomery M.T."/>
            <person name="Guerrero C.A."/>
            <person name="Mavrich T.N."/>
            <person name="Pope W.H."/>
            <person name="Garlena R.A."/>
            <person name="Russell D.A."/>
            <person name="Jacobs-Sera D."/>
            <person name="Hendrix R.W."/>
            <person name="Hatfull G.F."/>
        </authorList>
    </citation>
    <scope>NUCLEOTIDE SEQUENCE [LARGE SCALE GENOMIC DNA]</scope>
</reference>
<accession>A0A160DDC4</accession>